<dbReference type="SUPFAM" id="SSF50249">
    <property type="entry name" value="Nucleic acid-binding proteins"/>
    <property type="match status" value="1"/>
</dbReference>
<dbReference type="InterPro" id="IPR000424">
    <property type="entry name" value="Primosome_PriB/ssb"/>
</dbReference>
<comment type="caution">
    <text evidence="2">Lacks conserved residue(s) required for the propagation of feature annotation.</text>
</comment>
<feature type="compositionally biased region" description="Basic and acidic residues" evidence="4">
    <location>
        <begin position="103"/>
        <end position="112"/>
    </location>
</feature>
<evidence type="ECO:0000313" key="6">
    <source>
        <dbReference type="Proteomes" id="UP000317315"/>
    </source>
</evidence>
<dbReference type="GO" id="GO:0009295">
    <property type="term" value="C:nucleoid"/>
    <property type="evidence" value="ECO:0007669"/>
    <property type="project" value="TreeGrafter"/>
</dbReference>
<dbReference type="Pfam" id="PF00436">
    <property type="entry name" value="SSB"/>
    <property type="match status" value="1"/>
</dbReference>
<dbReference type="RefSeq" id="WP_142935664.1">
    <property type="nucleotide sequence ID" value="NZ_FXTM01000014.1"/>
</dbReference>
<dbReference type="GO" id="GO:0003697">
    <property type="term" value="F:single-stranded DNA binding"/>
    <property type="evidence" value="ECO:0007669"/>
    <property type="project" value="UniProtKB-UniRule"/>
</dbReference>
<dbReference type="PIRSF" id="PIRSF002070">
    <property type="entry name" value="SSB"/>
    <property type="match status" value="1"/>
</dbReference>
<dbReference type="InterPro" id="IPR012340">
    <property type="entry name" value="NA-bd_OB-fold"/>
</dbReference>
<reference evidence="5 6" key="1">
    <citation type="submission" date="2017-05" db="EMBL/GenBank/DDBJ databases">
        <authorList>
            <person name="Varghese N."/>
            <person name="Submissions S."/>
        </authorList>
    </citation>
    <scope>NUCLEOTIDE SEQUENCE [LARGE SCALE GENOMIC DNA]</scope>
    <source>
        <strain evidence="5 6">DSM 16304</strain>
    </source>
</reference>
<dbReference type="CDD" id="cd04496">
    <property type="entry name" value="SSB_OBF"/>
    <property type="match status" value="1"/>
</dbReference>
<dbReference type="GO" id="GO:0006260">
    <property type="term" value="P:DNA replication"/>
    <property type="evidence" value="ECO:0007669"/>
    <property type="project" value="InterPro"/>
</dbReference>
<dbReference type="EMBL" id="FXTM01000014">
    <property type="protein sequence ID" value="SMO61141.1"/>
    <property type="molecule type" value="Genomic_DNA"/>
</dbReference>
<evidence type="ECO:0000256" key="4">
    <source>
        <dbReference type="SAM" id="MobiDB-lite"/>
    </source>
</evidence>
<comment type="subunit">
    <text evidence="2">Homotetramer.</text>
</comment>
<dbReference type="PANTHER" id="PTHR10302">
    <property type="entry name" value="SINGLE-STRANDED DNA-BINDING PROTEIN"/>
    <property type="match status" value="1"/>
</dbReference>
<dbReference type="AlphaFoldDB" id="A0A521CQV1"/>
<dbReference type="InterPro" id="IPR011344">
    <property type="entry name" value="ssDNA-bd"/>
</dbReference>
<evidence type="ECO:0000256" key="1">
    <source>
        <dbReference type="ARBA" id="ARBA00023125"/>
    </source>
</evidence>
<dbReference type="NCBIfam" id="TIGR00621">
    <property type="entry name" value="ssb"/>
    <property type="match status" value="1"/>
</dbReference>
<accession>A0A521CQV1</accession>
<organism evidence="5 6">
    <name type="scientific">Balnearium lithotrophicum</name>
    <dbReference type="NCBI Taxonomy" id="223788"/>
    <lineage>
        <taxon>Bacteria</taxon>
        <taxon>Pseudomonadati</taxon>
        <taxon>Aquificota</taxon>
        <taxon>Aquificia</taxon>
        <taxon>Desulfurobacteriales</taxon>
        <taxon>Desulfurobacteriaceae</taxon>
        <taxon>Balnearium</taxon>
    </lineage>
</organism>
<feature type="compositionally biased region" description="Acidic residues" evidence="4">
    <location>
        <begin position="113"/>
        <end position="124"/>
    </location>
</feature>
<dbReference type="Proteomes" id="UP000317315">
    <property type="component" value="Unassembled WGS sequence"/>
</dbReference>
<protein>
    <recommendedName>
        <fullName evidence="2 3">Single-stranded DNA-binding protein</fullName>
        <shortName evidence="2">SSB</shortName>
    </recommendedName>
</protein>
<name>A0A521CQV1_9BACT</name>
<keyword evidence="6" id="KW-1185">Reference proteome</keyword>
<evidence type="ECO:0000313" key="5">
    <source>
        <dbReference type="EMBL" id="SMO61141.1"/>
    </source>
</evidence>
<sequence length="124" mass="14376">MNLNKVFLIGRLVADPELQHTSNGTPFSRIRVAVNNPYKDKNREWKEDPVFIDVVLWGNLADWTVSRFNKGDRVLVEGSLRQSTWKTESGENRSKIEIRADKFSPLDARKEETTEEEPPDDIEF</sequence>
<gene>
    <name evidence="5" type="ORF">SAMN06269117_11431</name>
</gene>
<dbReference type="PROSITE" id="PS50935">
    <property type="entry name" value="SSB"/>
    <property type="match status" value="1"/>
</dbReference>
<evidence type="ECO:0000256" key="2">
    <source>
        <dbReference type="HAMAP-Rule" id="MF_00984"/>
    </source>
</evidence>
<feature type="region of interest" description="Disordered" evidence="4">
    <location>
        <begin position="103"/>
        <end position="124"/>
    </location>
</feature>
<dbReference type="Gene3D" id="2.40.50.140">
    <property type="entry name" value="Nucleic acid-binding proteins"/>
    <property type="match status" value="1"/>
</dbReference>
<evidence type="ECO:0000256" key="3">
    <source>
        <dbReference type="PIRNR" id="PIRNR002070"/>
    </source>
</evidence>
<dbReference type="PANTHER" id="PTHR10302:SF27">
    <property type="entry name" value="SINGLE-STRANDED DNA-BINDING PROTEIN"/>
    <property type="match status" value="1"/>
</dbReference>
<proteinExistence type="inferred from homology"/>
<dbReference type="OrthoDB" id="9809878at2"/>
<keyword evidence="1 2" id="KW-0238">DNA-binding</keyword>
<dbReference type="HAMAP" id="MF_00984">
    <property type="entry name" value="SSB"/>
    <property type="match status" value="1"/>
</dbReference>